<dbReference type="InterPro" id="IPR036770">
    <property type="entry name" value="Ankyrin_rpt-contain_sf"/>
</dbReference>
<reference evidence="4 5" key="1">
    <citation type="submission" date="2013-03" db="EMBL/GenBank/DDBJ databases">
        <title>The Genome Sequence of Exophiala aquamarina CBS 119918.</title>
        <authorList>
            <consortium name="The Broad Institute Genomics Platform"/>
            <person name="Cuomo C."/>
            <person name="de Hoog S."/>
            <person name="Gorbushina A."/>
            <person name="Walker B."/>
            <person name="Young S.K."/>
            <person name="Zeng Q."/>
            <person name="Gargeya S."/>
            <person name="Fitzgerald M."/>
            <person name="Haas B."/>
            <person name="Abouelleil A."/>
            <person name="Allen A.W."/>
            <person name="Alvarado L."/>
            <person name="Arachchi H.M."/>
            <person name="Berlin A.M."/>
            <person name="Chapman S.B."/>
            <person name="Gainer-Dewar J."/>
            <person name="Goldberg J."/>
            <person name="Griggs A."/>
            <person name="Gujja S."/>
            <person name="Hansen M."/>
            <person name="Howarth C."/>
            <person name="Imamovic A."/>
            <person name="Ireland A."/>
            <person name="Larimer J."/>
            <person name="McCowan C."/>
            <person name="Murphy C."/>
            <person name="Pearson M."/>
            <person name="Poon T.W."/>
            <person name="Priest M."/>
            <person name="Roberts A."/>
            <person name="Saif S."/>
            <person name="Shea T."/>
            <person name="Sisk P."/>
            <person name="Sykes S."/>
            <person name="Wortman J."/>
            <person name="Nusbaum C."/>
            <person name="Birren B."/>
        </authorList>
    </citation>
    <scope>NUCLEOTIDE SEQUENCE [LARGE SCALE GENOMIC DNA]</scope>
    <source>
        <strain evidence="4 5">CBS 119918</strain>
    </source>
</reference>
<dbReference type="PANTHER" id="PTHR24198:SF165">
    <property type="entry name" value="ANKYRIN REPEAT-CONTAINING PROTEIN-RELATED"/>
    <property type="match status" value="1"/>
</dbReference>
<comment type="caution">
    <text evidence="4">The sequence shown here is derived from an EMBL/GenBank/DDBJ whole genome shotgun (WGS) entry which is preliminary data.</text>
</comment>
<dbReference type="RefSeq" id="XP_013253396.1">
    <property type="nucleotide sequence ID" value="XM_013397942.1"/>
</dbReference>
<dbReference type="GeneID" id="25288033"/>
<evidence type="ECO:0000313" key="4">
    <source>
        <dbReference type="EMBL" id="KEF50806.1"/>
    </source>
</evidence>
<proteinExistence type="predicted"/>
<dbReference type="AlphaFoldDB" id="A0A072NT84"/>
<dbReference type="STRING" id="1182545.A0A072NT84"/>
<organism evidence="4 5">
    <name type="scientific">Exophiala aquamarina CBS 119918</name>
    <dbReference type="NCBI Taxonomy" id="1182545"/>
    <lineage>
        <taxon>Eukaryota</taxon>
        <taxon>Fungi</taxon>
        <taxon>Dikarya</taxon>
        <taxon>Ascomycota</taxon>
        <taxon>Pezizomycotina</taxon>
        <taxon>Eurotiomycetes</taxon>
        <taxon>Chaetothyriomycetidae</taxon>
        <taxon>Chaetothyriales</taxon>
        <taxon>Herpotrichiellaceae</taxon>
        <taxon>Exophiala</taxon>
    </lineage>
</organism>
<dbReference type="HOGENOM" id="CLU_370893_0_0_1"/>
<evidence type="ECO:0000256" key="1">
    <source>
        <dbReference type="ARBA" id="ARBA00022737"/>
    </source>
</evidence>
<evidence type="ECO:0000313" key="5">
    <source>
        <dbReference type="Proteomes" id="UP000027920"/>
    </source>
</evidence>
<dbReference type="Pfam" id="PF12796">
    <property type="entry name" value="Ank_2"/>
    <property type="match status" value="3"/>
</dbReference>
<keyword evidence="2" id="KW-0040">ANK repeat</keyword>
<evidence type="ECO:0000259" key="3">
    <source>
        <dbReference type="PROSITE" id="PS50181"/>
    </source>
</evidence>
<dbReference type="InterPro" id="IPR002110">
    <property type="entry name" value="Ankyrin_rpt"/>
</dbReference>
<dbReference type="GO" id="GO:0005737">
    <property type="term" value="C:cytoplasm"/>
    <property type="evidence" value="ECO:0007669"/>
    <property type="project" value="TreeGrafter"/>
</dbReference>
<dbReference type="Proteomes" id="UP000027920">
    <property type="component" value="Unassembled WGS sequence"/>
</dbReference>
<gene>
    <name evidence="4" type="ORF">A1O9_13142</name>
</gene>
<dbReference type="InterPro" id="IPR036047">
    <property type="entry name" value="F-box-like_dom_sf"/>
</dbReference>
<name>A0A072NT84_9EURO</name>
<dbReference type="SUPFAM" id="SSF81383">
    <property type="entry name" value="F-box domain"/>
    <property type="match status" value="1"/>
</dbReference>
<dbReference type="SMART" id="SM00248">
    <property type="entry name" value="ANK"/>
    <property type="match status" value="11"/>
</dbReference>
<dbReference type="PANTHER" id="PTHR24198">
    <property type="entry name" value="ANKYRIN REPEAT AND PROTEIN KINASE DOMAIN-CONTAINING PROTEIN"/>
    <property type="match status" value="1"/>
</dbReference>
<accession>A0A072NT84</accession>
<dbReference type="PROSITE" id="PS50181">
    <property type="entry name" value="FBOX"/>
    <property type="match status" value="1"/>
</dbReference>
<dbReference type="SUPFAM" id="SSF48403">
    <property type="entry name" value="Ankyrin repeat"/>
    <property type="match status" value="2"/>
</dbReference>
<dbReference type="InterPro" id="IPR001810">
    <property type="entry name" value="F-box_dom"/>
</dbReference>
<evidence type="ECO:0000256" key="2">
    <source>
        <dbReference type="ARBA" id="ARBA00023043"/>
    </source>
</evidence>
<dbReference type="OrthoDB" id="163438at2759"/>
<dbReference type="EMBL" id="AMGV01000087">
    <property type="protein sequence ID" value="KEF50806.1"/>
    <property type="molecule type" value="Genomic_DNA"/>
</dbReference>
<sequence>MSTLSKAVPSHMLPPEILLAILNLLPLENLLHHRLVCSDISRAATRLLFRRLMVSFTLAGLKRLELIAHSDLRCHVREIWWHSFPTTPNSALIIEQLPSVAGEGPDPRRPQNELAVHPQRGPVDATSAHLTRDVERVMGYYVRVTWYLFTPSHPGGRSFRDSASLMGNSTRLAHPYLLSVHASILRESRWPVAEMQRTCPDLVPALICMRYLLQEDRKTGCMSETPTSDPLAVPRATASAEVGLSPGATGPYGDVYDIQNVYFLQDENLRDPVGSHNAERGSDAYQYAARYWTDHYARVEGVLDTWVVEDAITLLTGPTGARRTWYDDVAYHSQMPGPRADEANAIILAAFFGLARALQTLLQQPPEQQTGASGPLALYWASSEGHSKCVDILLGGHLPPATVEQLQSALAVAIQAGSWETCELLLEKGRASPNHGARWCRTPPLVLAAKGNQQEILRGLMGRVDILLDQVDGRGRTALMEACHAGATECVHTLLEDGRPTLVATDAQGRNALVYAIQSGLDNVLRPLLAHPGIDVHQIDRGGRNSVSHAAQHGHLEVVMHLVHADVAIGAEDITGRNAISWAANSSEATRRGSDLSLLTYLVRTCPVAVDAHDECGWSALAWALDPPGHLQTIQVLIEQGRANVNQRDTISGRSILASAAGQGHAEIVRYLLRSPNIDKNGRDWAGRSPLSHAAGQGMVATIEVLLQDREVVLDLQDERGRTPMDWARRSNHQAAVAQLAQASSGTGWI</sequence>
<feature type="domain" description="F-box" evidence="3">
    <location>
        <begin position="7"/>
        <end position="52"/>
    </location>
</feature>
<dbReference type="Gene3D" id="1.25.40.20">
    <property type="entry name" value="Ankyrin repeat-containing domain"/>
    <property type="match status" value="2"/>
</dbReference>
<dbReference type="VEuPathDB" id="FungiDB:A1O9_13142"/>
<keyword evidence="1" id="KW-0677">Repeat</keyword>
<keyword evidence="5" id="KW-1185">Reference proteome</keyword>
<protein>
    <recommendedName>
        <fullName evidence="3">F-box domain-containing protein</fullName>
    </recommendedName>
</protein>